<organism evidence="2 3">
    <name type="scientific">Burkholderia plantarii</name>
    <dbReference type="NCBI Taxonomy" id="41899"/>
    <lineage>
        <taxon>Bacteria</taxon>
        <taxon>Pseudomonadati</taxon>
        <taxon>Pseudomonadota</taxon>
        <taxon>Betaproteobacteria</taxon>
        <taxon>Burkholderiales</taxon>
        <taxon>Burkholderiaceae</taxon>
        <taxon>Burkholderia</taxon>
    </lineage>
</organism>
<sequence>MFMNEWFLRRALAMACARPIGSADPTGRPQVIAHLAARAGHARRLLVTGLDGDRVTGLGGEAAAGEAAPVSMTIDELDRQRVSYVVYLRRYMFHEREAWRVVLGVRLHGYRLAAWLGDLRMRGFWHANAPRAARMEVLGRIAALSAELSSQVAPAALLALADWPQVPRDAAVDERRRFLDRTMATLVAAGYVRKTATGGFEVSPRGEEALERYDADRQRYCHQSALRHALNVLVVVAGIAALEAGGTARAPSRPADGGLGAVRSCVPADGDDDGGSDGNGCGRFFSEGPSTIAPAPYTLDTARRLPPSAGIEPFGAGRHGSRKGARPAASWPRVAPSGATGPGGHRLAAGQQSA</sequence>
<gene>
    <name evidence="2" type="ORF">BGL_1c19560</name>
</gene>
<dbReference type="HOGENOM" id="CLU_782287_0_0_4"/>
<keyword evidence="3" id="KW-1185">Reference proteome</keyword>
<reference evidence="2 3" key="2">
    <citation type="journal article" date="2016" name="Appl. Microbiol. Biotechnol.">
        <title>Mutations improving production and secretion of extracellular lipase by Burkholderia glumae PG1.</title>
        <authorList>
            <person name="Knapp A."/>
            <person name="Voget S."/>
            <person name="Gao R."/>
            <person name="Zaburannyi N."/>
            <person name="Krysciak D."/>
            <person name="Breuer M."/>
            <person name="Hauer B."/>
            <person name="Streit W.R."/>
            <person name="Muller R."/>
            <person name="Daniel R."/>
            <person name="Jaeger K.E."/>
        </authorList>
    </citation>
    <scope>NUCLEOTIDE SEQUENCE [LARGE SCALE GENOMIC DNA]</scope>
    <source>
        <strain evidence="2 3">PG1</strain>
    </source>
</reference>
<feature type="region of interest" description="Disordered" evidence="1">
    <location>
        <begin position="264"/>
        <end position="354"/>
    </location>
</feature>
<evidence type="ECO:0000313" key="2">
    <source>
        <dbReference type="EMBL" id="AJK46465.1"/>
    </source>
</evidence>
<evidence type="ECO:0000313" key="3">
    <source>
        <dbReference type="Proteomes" id="UP000031838"/>
    </source>
</evidence>
<evidence type="ECO:0000256" key="1">
    <source>
        <dbReference type="SAM" id="MobiDB-lite"/>
    </source>
</evidence>
<name>A0A0B6RZG8_BURPL</name>
<dbReference type="Proteomes" id="UP000031838">
    <property type="component" value="Chromosome 1"/>
</dbReference>
<dbReference type="AlphaFoldDB" id="A0A0B6RZG8"/>
<dbReference type="KEGG" id="bgp:BGL_1c19560"/>
<proteinExistence type="predicted"/>
<accession>A0A0B6RZG8</accession>
<protein>
    <submittedName>
        <fullName evidence="2">Uncharacterized protein</fullName>
    </submittedName>
</protein>
<reference evidence="3" key="1">
    <citation type="submission" date="2011-03" db="EMBL/GenBank/DDBJ databases">
        <authorList>
            <person name="Voget S."/>
            <person name="Streit W.R."/>
            <person name="Jaeger K.E."/>
            <person name="Daniel R."/>
        </authorList>
    </citation>
    <scope>NUCLEOTIDE SEQUENCE [LARGE SCALE GENOMIC DNA]</scope>
    <source>
        <strain evidence="3">PG1</strain>
    </source>
</reference>
<dbReference type="EMBL" id="CP002580">
    <property type="protein sequence ID" value="AJK46465.1"/>
    <property type="molecule type" value="Genomic_DNA"/>
</dbReference>